<feature type="compositionally biased region" description="Basic and acidic residues" evidence="15">
    <location>
        <begin position="376"/>
        <end position="393"/>
    </location>
</feature>
<keyword evidence="6 16" id="KW-0812">Transmembrane</keyword>
<accession>A0A811QQG2</accession>
<comment type="subcellular location">
    <subcellularLocation>
        <location evidence="2">Membrane</location>
        <topology evidence="2">Single-pass membrane protein</topology>
    </subcellularLocation>
</comment>
<evidence type="ECO:0000256" key="5">
    <source>
        <dbReference type="ARBA" id="ARBA00022679"/>
    </source>
</evidence>
<dbReference type="Pfam" id="PF13639">
    <property type="entry name" value="zf-RING_2"/>
    <property type="match status" value="1"/>
</dbReference>
<comment type="caution">
    <text evidence="19">The sequence shown here is derived from an EMBL/GenBank/DDBJ whole genome shotgun (WGS) entry which is preliminary data.</text>
</comment>
<evidence type="ECO:0000313" key="20">
    <source>
        <dbReference type="Proteomes" id="UP000604825"/>
    </source>
</evidence>
<dbReference type="EC" id="2.3.2.27" evidence="4"/>
<evidence type="ECO:0000256" key="16">
    <source>
        <dbReference type="SAM" id="Phobius"/>
    </source>
</evidence>
<keyword evidence="9" id="KW-0833">Ubl conjugation pathway</keyword>
<feature type="transmembrane region" description="Helical" evidence="16">
    <location>
        <begin position="57"/>
        <end position="78"/>
    </location>
</feature>
<dbReference type="OrthoDB" id="8062037at2759"/>
<evidence type="ECO:0000256" key="9">
    <source>
        <dbReference type="ARBA" id="ARBA00022786"/>
    </source>
</evidence>
<feature type="signal peptide" evidence="17">
    <location>
        <begin position="1"/>
        <end position="22"/>
    </location>
</feature>
<feature type="compositionally biased region" description="Pro residues" evidence="15">
    <location>
        <begin position="28"/>
        <end position="51"/>
    </location>
</feature>
<reference evidence="19" key="1">
    <citation type="submission" date="2020-10" db="EMBL/GenBank/DDBJ databases">
        <authorList>
            <person name="Han B."/>
            <person name="Lu T."/>
            <person name="Zhao Q."/>
            <person name="Huang X."/>
            <person name="Zhao Y."/>
        </authorList>
    </citation>
    <scope>NUCLEOTIDE SEQUENCE</scope>
</reference>
<evidence type="ECO:0000256" key="13">
    <source>
        <dbReference type="ARBA" id="ARBA00024209"/>
    </source>
</evidence>
<gene>
    <name evidence="19" type="ORF">NCGR_LOCUS44127</name>
</gene>
<feature type="region of interest" description="Disordered" evidence="15">
    <location>
        <begin position="320"/>
        <end position="352"/>
    </location>
</feature>
<feature type="domain" description="RING-type" evidence="18">
    <location>
        <begin position="139"/>
        <end position="181"/>
    </location>
</feature>
<protein>
    <recommendedName>
        <fullName evidence="4">RING-type E3 ubiquitin transferase</fullName>
        <ecNumber evidence="4">2.3.2.27</ecNumber>
    </recommendedName>
</protein>
<evidence type="ECO:0000256" key="15">
    <source>
        <dbReference type="SAM" id="MobiDB-lite"/>
    </source>
</evidence>
<evidence type="ECO:0000256" key="4">
    <source>
        <dbReference type="ARBA" id="ARBA00012483"/>
    </source>
</evidence>
<dbReference type="Gene3D" id="3.30.40.10">
    <property type="entry name" value="Zinc/RING finger domain, C3HC4 (zinc finger)"/>
    <property type="match status" value="1"/>
</dbReference>
<dbReference type="CDD" id="cd16454">
    <property type="entry name" value="RING-H2_PA-TM-RING"/>
    <property type="match status" value="1"/>
</dbReference>
<feature type="compositionally biased region" description="Gly residues" evidence="15">
    <location>
        <begin position="335"/>
        <end position="349"/>
    </location>
</feature>
<comment type="catalytic activity">
    <reaction evidence="1">
        <text>S-ubiquitinyl-[E2 ubiquitin-conjugating enzyme]-L-cysteine + [acceptor protein]-L-lysine = [E2 ubiquitin-conjugating enzyme]-L-cysteine + N(6)-ubiquitinyl-[acceptor protein]-L-lysine.</text>
        <dbReference type="EC" id="2.3.2.27"/>
    </reaction>
</comment>
<proteinExistence type="inferred from homology"/>
<dbReference type="InterPro" id="IPR001841">
    <property type="entry name" value="Znf_RING"/>
</dbReference>
<organism evidence="19 20">
    <name type="scientific">Miscanthus lutarioriparius</name>
    <dbReference type="NCBI Taxonomy" id="422564"/>
    <lineage>
        <taxon>Eukaryota</taxon>
        <taxon>Viridiplantae</taxon>
        <taxon>Streptophyta</taxon>
        <taxon>Embryophyta</taxon>
        <taxon>Tracheophyta</taxon>
        <taxon>Spermatophyta</taxon>
        <taxon>Magnoliopsida</taxon>
        <taxon>Liliopsida</taxon>
        <taxon>Poales</taxon>
        <taxon>Poaceae</taxon>
        <taxon>PACMAD clade</taxon>
        <taxon>Panicoideae</taxon>
        <taxon>Andropogonodae</taxon>
        <taxon>Andropogoneae</taxon>
        <taxon>Saccharinae</taxon>
        <taxon>Miscanthus</taxon>
    </lineage>
</organism>
<evidence type="ECO:0000256" key="7">
    <source>
        <dbReference type="ARBA" id="ARBA00022723"/>
    </source>
</evidence>
<evidence type="ECO:0000256" key="10">
    <source>
        <dbReference type="ARBA" id="ARBA00022833"/>
    </source>
</evidence>
<evidence type="ECO:0000256" key="17">
    <source>
        <dbReference type="SAM" id="SignalP"/>
    </source>
</evidence>
<keyword evidence="7" id="KW-0479">Metal-binding</keyword>
<evidence type="ECO:0000256" key="8">
    <source>
        <dbReference type="ARBA" id="ARBA00022771"/>
    </source>
</evidence>
<keyword evidence="11 16" id="KW-1133">Transmembrane helix</keyword>
<evidence type="ECO:0000259" key="18">
    <source>
        <dbReference type="PROSITE" id="PS50089"/>
    </source>
</evidence>
<feature type="region of interest" description="Disordered" evidence="15">
    <location>
        <begin position="364"/>
        <end position="405"/>
    </location>
</feature>
<name>A0A811QQG2_9POAL</name>
<feature type="chain" id="PRO_5032280535" description="RING-type E3 ubiquitin transferase" evidence="17">
    <location>
        <begin position="23"/>
        <end position="405"/>
    </location>
</feature>
<keyword evidence="12 16" id="KW-0472">Membrane</keyword>
<sequence length="405" mass="42541">MGTRELLLVLCLLRAGMAVVDAQSSSPSPSPSSSSPPPAPQRTPPAPPQPTPFGRTMATFITVAISVFFFLLFICAYVNQCRLADPGAAAAAAGAAGGGGGGPSRRGKRGLDPAVVATFPIVSYREVVKHKIGKGVLECAVCLTAFEDDDDLRLLSHCSHAFHPECIDPWLQSRVTCPLCRANLEKPAPVPVPVPAVAPPPSPPAVAVALSPLQPSPSPPPPPPEAVAIPVLDDEGSEEDSDEDDRKEEAIELEMLRSARRAARMPRSHSTGHSLFAATAAAAEEGDHERFTLRLPEHVREQVLRSRRLRHATSLLDLSELSSEGSSRGGRRVAGAGGGFGNGNGGSSHGGRRWQSFLARTVSWARGGGDGGSVRRGWDGSTRRGRDDGEYSRKGAASPLPAGRP</sequence>
<evidence type="ECO:0000313" key="19">
    <source>
        <dbReference type="EMBL" id="CAD6260701.1"/>
    </source>
</evidence>
<dbReference type="EMBL" id="CAJGYO010000011">
    <property type="protein sequence ID" value="CAD6260701.1"/>
    <property type="molecule type" value="Genomic_DNA"/>
</dbReference>
<evidence type="ECO:0000256" key="1">
    <source>
        <dbReference type="ARBA" id="ARBA00000900"/>
    </source>
</evidence>
<evidence type="ECO:0000256" key="3">
    <source>
        <dbReference type="ARBA" id="ARBA00004906"/>
    </source>
</evidence>
<dbReference type="Proteomes" id="UP000604825">
    <property type="component" value="Unassembled WGS sequence"/>
</dbReference>
<comment type="similarity">
    <text evidence="13">Belongs to the RING-type zinc finger family. ATL subfamily.</text>
</comment>
<comment type="pathway">
    <text evidence="3">Protein modification; protein ubiquitination.</text>
</comment>
<keyword evidence="5" id="KW-0808">Transferase</keyword>
<dbReference type="GO" id="GO:0008270">
    <property type="term" value="F:zinc ion binding"/>
    <property type="evidence" value="ECO:0007669"/>
    <property type="project" value="UniProtKB-KW"/>
</dbReference>
<keyword evidence="8 14" id="KW-0863">Zinc-finger</keyword>
<dbReference type="InterPro" id="IPR013083">
    <property type="entry name" value="Znf_RING/FYVE/PHD"/>
</dbReference>
<dbReference type="PANTHER" id="PTHR14155">
    <property type="entry name" value="RING FINGER DOMAIN-CONTAINING"/>
    <property type="match status" value="1"/>
</dbReference>
<dbReference type="FunFam" id="3.30.40.10:FF:000187">
    <property type="entry name" value="E3 ubiquitin-protein ligase ATL6"/>
    <property type="match status" value="1"/>
</dbReference>
<dbReference type="PANTHER" id="PTHR14155:SF546">
    <property type="entry name" value="OS02G0572200 PROTEIN"/>
    <property type="match status" value="1"/>
</dbReference>
<dbReference type="InterPro" id="IPR053238">
    <property type="entry name" value="RING-H2_zinc_finger"/>
</dbReference>
<evidence type="ECO:0000256" key="2">
    <source>
        <dbReference type="ARBA" id="ARBA00004167"/>
    </source>
</evidence>
<evidence type="ECO:0000256" key="11">
    <source>
        <dbReference type="ARBA" id="ARBA00022989"/>
    </source>
</evidence>
<evidence type="ECO:0000256" key="6">
    <source>
        <dbReference type="ARBA" id="ARBA00022692"/>
    </source>
</evidence>
<evidence type="ECO:0000256" key="14">
    <source>
        <dbReference type="PROSITE-ProRule" id="PRU00175"/>
    </source>
</evidence>
<feature type="region of interest" description="Disordered" evidence="15">
    <location>
        <begin position="22"/>
        <end position="52"/>
    </location>
</feature>
<dbReference type="SUPFAM" id="SSF57850">
    <property type="entry name" value="RING/U-box"/>
    <property type="match status" value="1"/>
</dbReference>
<feature type="region of interest" description="Disordered" evidence="15">
    <location>
        <begin position="208"/>
        <end position="229"/>
    </location>
</feature>
<evidence type="ECO:0000256" key="12">
    <source>
        <dbReference type="ARBA" id="ARBA00023136"/>
    </source>
</evidence>
<dbReference type="AlphaFoldDB" id="A0A811QQG2"/>
<dbReference type="GO" id="GO:0061630">
    <property type="term" value="F:ubiquitin protein ligase activity"/>
    <property type="evidence" value="ECO:0007669"/>
    <property type="project" value="UniProtKB-EC"/>
</dbReference>
<dbReference type="PROSITE" id="PS50089">
    <property type="entry name" value="ZF_RING_2"/>
    <property type="match status" value="1"/>
</dbReference>
<keyword evidence="10" id="KW-0862">Zinc</keyword>
<dbReference type="GO" id="GO:0016020">
    <property type="term" value="C:membrane"/>
    <property type="evidence" value="ECO:0007669"/>
    <property type="project" value="UniProtKB-SubCell"/>
</dbReference>
<feature type="compositionally biased region" description="Pro residues" evidence="15">
    <location>
        <begin position="214"/>
        <end position="225"/>
    </location>
</feature>
<keyword evidence="20" id="KW-1185">Reference proteome</keyword>
<dbReference type="SMART" id="SM00184">
    <property type="entry name" value="RING"/>
    <property type="match status" value="1"/>
</dbReference>
<keyword evidence="17" id="KW-0732">Signal</keyword>